<dbReference type="Proteomes" id="UP000003240">
    <property type="component" value="Unassembled WGS sequence"/>
</dbReference>
<dbReference type="PROSITE" id="PS51257">
    <property type="entry name" value="PROKAR_LIPOPROTEIN"/>
    <property type="match status" value="1"/>
</dbReference>
<evidence type="ECO:0000313" key="3">
    <source>
        <dbReference type="EMBL" id="EGO65289.1"/>
    </source>
</evidence>
<dbReference type="EMBL" id="AFGF01000019">
    <property type="protein sequence ID" value="EGO65289.1"/>
    <property type="molecule type" value="Genomic_DNA"/>
</dbReference>
<accession>F7NF34</accession>
<name>F7NF34_9FIRM</name>
<comment type="caution">
    <text evidence="3">The sequence shown here is derived from an EMBL/GenBank/DDBJ whole genome shotgun (WGS) entry which is preliminary data.</text>
</comment>
<gene>
    <name evidence="3" type="ORF">ALO_03296</name>
</gene>
<dbReference type="Gene3D" id="3.40.710.10">
    <property type="entry name" value="DD-peptidase/beta-lactamase superfamily"/>
    <property type="match status" value="1"/>
</dbReference>
<proteinExistence type="predicted"/>
<dbReference type="InterPro" id="IPR012338">
    <property type="entry name" value="Beta-lactam/transpept-like"/>
</dbReference>
<dbReference type="AlphaFoldDB" id="F7NF34"/>
<feature type="domain" description="Beta-lactamase class A catalytic" evidence="2">
    <location>
        <begin position="71"/>
        <end position="110"/>
    </location>
</feature>
<dbReference type="GO" id="GO:0030655">
    <property type="term" value="P:beta-lactam antibiotic catabolic process"/>
    <property type="evidence" value="ECO:0007669"/>
    <property type="project" value="InterPro"/>
</dbReference>
<reference evidence="3 4" key="1">
    <citation type="journal article" date="2011" name="EMBO J.">
        <title>Structural diversity of bacterial flagellar motors.</title>
        <authorList>
            <person name="Chen S."/>
            <person name="Beeby M."/>
            <person name="Murphy G.E."/>
            <person name="Leadbetter J.R."/>
            <person name="Hendrixson D.R."/>
            <person name="Briegel A."/>
            <person name="Li Z."/>
            <person name="Shi J."/>
            <person name="Tocheva E.I."/>
            <person name="Muller A."/>
            <person name="Dobro M.J."/>
            <person name="Jensen G.J."/>
        </authorList>
    </citation>
    <scope>NUCLEOTIDE SEQUENCE [LARGE SCALE GENOMIC DNA]</scope>
    <source>
        <strain evidence="3 4">DSM 6540</strain>
    </source>
</reference>
<dbReference type="GO" id="GO:0046677">
    <property type="term" value="P:response to antibiotic"/>
    <property type="evidence" value="ECO:0007669"/>
    <property type="project" value="InterPro"/>
</dbReference>
<dbReference type="PANTHER" id="PTHR35333">
    <property type="entry name" value="BETA-LACTAMASE"/>
    <property type="match status" value="1"/>
</dbReference>
<dbReference type="OrthoDB" id="1422836at2"/>
<keyword evidence="4" id="KW-1185">Reference proteome</keyword>
<dbReference type="Pfam" id="PF13354">
    <property type="entry name" value="Beta-lactamase2"/>
    <property type="match status" value="2"/>
</dbReference>
<feature type="compositionally biased region" description="Polar residues" evidence="1">
    <location>
        <begin position="41"/>
        <end position="51"/>
    </location>
</feature>
<organism evidence="3 4">
    <name type="scientific">Acetonema longum DSM 6540</name>
    <dbReference type="NCBI Taxonomy" id="1009370"/>
    <lineage>
        <taxon>Bacteria</taxon>
        <taxon>Bacillati</taxon>
        <taxon>Bacillota</taxon>
        <taxon>Negativicutes</taxon>
        <taxon>Acetonemataceae</taxon>
        <taxon>Acetonema</taxon>
    </lineage>
</organism>
<evidence type="ECO:0000313" key="4">
    <source>
        <dbReference type="Proteomes" id="UP000003240"/>
    </source>
</evidence>
<feature type="domain" description="Beta-lactamase class A catalytic" evidence="2">
    <location>
        <begin position="124"/>
        <end position="259"/>
    </location>
</feature>
<dbReference type="eggNOG" id="COG2367">
    <property type="taxonomic scope" value="Bacteria"/>
</dbReference>
<dbReference type="InterPro" id="IPR045155">
    <property type="entry name" value="Beta-lactam_cat"/>
</dbReference>
<evidence type="ECO:0000256" key="1">
    <source>
        <dbReference type="SAM" id="MobiDB-lite"/>
    </source>
</evidence>
<dbReference type="GO" id="GO:0008800">
    <property type="term" value="F:beta-lactamase activity"/>
    <property type="evidence" value="ECO:0007669"/>
    <property type="project" value="InterPro"/>
</dbReference>
<dbReference type="RefSeq" id="WP_004092800.1">
    <property type="nucleotide sequence ID" value="NZ_AFGF01000019.1"/>
</dbReference>
<dbReference type="STRING" id="1009370.ALO_03296"/>
<evidence type="ECO:0000259" key="2">
    <source>
        <dbReference type="Pfam" id="PF13354"/>
    </source>
</evidence>
<dbReference type="InterPro" id="IPR000871">
    <property type="entry name" value="Beta-lactam_class-A"/>
</dbReference>
<feature type="region of interest" description="Disordered" evidence="1">
    <location>
        <begin position="29"/>
        <end position="51"/>
    </location>
</feature>
<sequence length="286" mass="32893">MTRKTLVYILALWLLSWFVLSACQAPQRRPLPAPRQPNAAESGQNAGQQAKQPIRVERIYRQVQIFNGKSGIYAKNLKTGQAVANHEHDIFPTASTHKLVVALAVYKYLYDEVDKADKREYDEQIKKMMTVSDNPAFYQLLDELEKRKPRALTQVLLDLGLTKTRIHSKEAWRQFGYHSVTTPYEMAKVFETIYQEQYLGKQKSVILKEELAQTIFKEEIPRFMSRSKVMHKVGSLPGILCDVGIVDDGKDQILISVYTKTKRSEEYASNFIAEVSAKLYQELRSQ</sequence>
<dbReference type="PANTHER" id="PTHR35333:SF3">
    <property type="entry name" value="BETA-LACTAMASE-TYPE TRANSPEPTIDASE FOLD CONTAINING PROTEIN"/>
    <property type="match status" value="1"/>
</dbReference>
<protein>
    <submittedName>
        <fullName evidence="3">Beta-lactamase</fullName>
    </submittedName>
</protein>
<dbReference type="SUPFAM" id="SSF56601">
    <property type="entry name" value="beta-lactamase/transpeptidase-like"/>
    <property type="match status" value="1"/>
</dbReference>